<protein>
    <submittedName>
        <fullName evidence="2">Uncharacterized protein</fullName>
    </submittedName>
</protein>
<evidence type="ECO:0000313" key="3">
    <source>
        <dbReference type="Proteomes" id="UP000215914"/>
    </source>
</evidence>
<dbReference type="OrthoDB" id="550279at2759"/>
<sequence>MKFFKRIAGFLGLGTHEVNKDSEDEIDDANAHNTSNSTDEMHHYVDPNLPRKGFSVSVQVPVDKTVQIGPVLVPCPAGDGGVQGLQWYTRGLKIDEDGDVADQFLEEVLTETVAGDVPQNTWSKFEVKLITKSAKARNPCLSKEGTVQHYVRYHGQRQLIG</sequence>
<gene>
    <name evidence="2" type="ORF">HannXRQ_Chr02g0043541</name>
    <name evidence="1" type="ORF">HanXRQr2_Chr13g0602651</name>
</gene>
<dbReference type="FunCoup" id="A0A251VGJ6">
    <property type="interactions" value="2295"/>
</dbReference>
<proteinExistence type="predicted"/>
<dbReference type="EMBL" id="MNCJ02000328">
    <property type="protein sequence ID" value="KAF5774610.1"/>
    <property type="molecule type" value="Genomic_DNA"/>
</dbReference>
<dbReference type="Gramene" id="mRNA:HanXRQr2_Chr13g0602651">
    <property type="protein sequence ID" value="mRNA:HanXRQr2_Chr13g0602651"/>
    <property type="gene ID" value="HanXRQr2_Chr13g0602651"/>
</dbReference>
<keyword evidence="3" id="KW-1185">Reference proteome</keyword>
<accession>A0A251VGJ6</accession>
<evidence type="ECO:0000313" key="2">
    <source>
        <dbReference type="EMBL" id="OTG34236.1"/>
    </source>
</evidence>
<organism evidence="2 3">
    <name type="scientific">Helianthus annuus</name>
    <name type="common">Common sunflower</name>
    <dbReference type="NCBI Taxonomy" id="4232"/>
    <lineage>
        <taxon>Eukaryota</taxon>
        <taxon>Viridiplantae</taxon>
        <taxon>Streptophyta</taxon>
        <taxon>Embryophyta</taxon>
        <taxon>Tracheophyta</taxon>
        <taxon>Spermatophyta</taxon>
        <taxon>Magnoliopsida</taxon>
        <taxon>eudicotyledons</taxon>
        <taxon>Gunneridae</taxon>
        <taxon>Pentapetalae</taxon>
        <taxon>asterids</taxon>
        <taxon>campanulids</taxon>
        <taxon>Asterales</taxon>
        <taxon>Asteraceae</taxon>
        <taxon>Asteroideae</taxon>
        <taxon>Heliantheae alliance</taxon>
        <taxon>Heliantheae</taxon>
        <taxon>Helianthus</taxon>
    </lineage>
</organism>
<dbReference type="PANTHER" id="PTHR35750:SF1">
    <property type="entry name" value="PHOSPHOLIPID HYDROPEROXIDE GLUTATHIONE PEROXIDASE"/>
    <property type="match status" value="1"/>
</dbReference>
<dbReference type="PANTHER" id="PTHR35750">
    <property type="entry name" value="PHOSPHOLIPID HYDROPEROXIDE GLUTATHIONE PEROXIDASE"/>
    <property type="match status" value="1"/>
</dbReference>
<dbReference type="EMBL" id="CM007891">
    <property type="protein sequence ID" value="OTG34236.1"/>
    <property type="molecule type" value="Genomic_DNA"/>
</dbReference>
<dbReference type="InParanoid" id="A0A251VGJ6"/>
<reference evidence="1 3" key="1">
    <citation type="journal article" date="2017" name="Nature">
        <title>The sunflower genome provides insights into oil metabolism, flowering and Asterid evolution.</title>
        <authorList>
            <person name="Badouin H."/>
            <person name="Gouzy J."/>
            <person name="Grassa C.J."/>
            <person name="Murat F."/>
            <person name="Staton S.E."/>
            <person name="Cottret L."/>
            <person name="Lelandais-Briere C."/>
            <person name="Owens G.L."/>
            <person name="Carrere S."/>
            <person name="Mayjonade B."/>
            <person name="Legrand L."/>
            <person name="Gill N."/>
            <person name="Kane N.C."/>
            <person name="Bowers J.E."/>
            <person name="Hubner S."/>
            <person name="Bellec A."/>
            <person name="Berard A."/>
            <person name="Berges H."/>
            <person name="Blanchet N."/>
            <person name="Boniface M.C."/>
            <person name="Brunel D."/>
            <person name="Catrice O."/>
            <person name="Chaidir N."/>
            <person name="Claudel C."/>
            <person name="Donnadieu C."/>
            <person name="Faraut T."/>
            <person name="Fievet G."/>
            <person name="Helmstetter N."/>
            <person name="King M."/>
            <person name="Knapp S.J."/>
            <person name="Lai Z."/>
            <person name="Le Paslier M.C."/>
            <person name="Lippi Y."/>
            <person name="Lorenzon L."/>
            <person name="Mandel J.R."/>
            <person name="Marage G."/>
            <person name="Marchand G."/>
            <person name="Marquand E."/>
            <person name="Bret-Mestries E."/>
            <person name="Morien E."/>
            <person name="Nambeesan S."/>
            <person name="Nguyen T."/>
            <person name="Pegot-Espagnet P."/>
            <person name="Pouilly N."/>
            <person name="Raftis F."/>
            <person name="Sallet E."/>
            <person name="Schiex T."/>
            <person name="Thomas J."/>
            <person name="Vandecasteele C."/>
            <person name="Vares D."/>
            <person name="Vear F."/>
            <person name="Vautrin S."/>
            <person name="Crespi M."/>
            <person name="Mangin B."/>
            <person name="Burke J.M."/>
            <person name="Salse J."/>
            <person name="Munos S."/>
            <person name="Vincourt P."/>
            <person name="Rieseberg L.H."/>
            <person name="Langlade N.B."/>
        </authorList>
    </citation>
    <scope>NUCLEOTIDE SEQUENCE [LARGE SCALE GENOMIC DNA]</scope>
    <source>
        <strain evidence="3">cv. SF193</strain>
        <tissue evidence="1">Leaves</tissue>
    </source>
</reference>
<reference evidence="2" key="2">
    <citation type="submission" date="2017-02" db="EMBL/GenBank/DDBJ databases">
        <title>Sunflower complete genome.</title>
        <authorList>
            <person name="Langlade N."/>
            <person name="Munos S."/>
        </authorList>
    </citation>
    <scope>NUCLEOTIDE SEQUENCE [LARGE SCALE GENOMIC DNA]</scope>
    <source>
        <tissue evidence="2">Leaves</tissue>
    </source>
</reference>
<reference evidence="1" key="3">
    <citation type="submission" date="2020-06" db="EMBL/GenBank/DDBJ databases">
        <title>Helianthus annuus Genome sequencing and assembly Release 2.</title>
        <authorList>
            <person name="Gouzy J."/>
            <person name="Langlade N."/>
            <person name="Munos S."/>
        </authorList>
    </citation>
    <scope>NUCLEOTIDE SEQUENCE</scope>
    <source>
        <tissue evidence="1">Leaves</tissue>
    </source>
</reference>
<dbReference type="AlphaFoldDB" id="A0A251VGJ6"/>
<name>A0A251VGJ6_HELAN</name>
<evidence type="ECO:0000313" key="1">
    <source>
        <dbReference type="EMBL" id="KAF5774610.1"/>
    </source>
</evidence>
<dbReference type="OMA" id="HQFVESS"/>
<dbReference type="Proteomes" id="UP000215914">
    <property type="component" value="Chromosome 2"/>
</dbReference>